<accession>A0A317T6E8</accession>
<reference evidence="3" key="1">
    <citation type="submission" date="2017-10" db="EMBL/GenBank/DDBJ databases">
        <authorList>
            <person name="Gaisin V.A."/>
            <person name="Rysina M.S."/>
            <person name="Grouzdev D.S."/>
        </authorList>
    </citation>
    <scope>NUCLEOTIDE SEQUENCE [LARGE SCALE GENOMIC DNA]</scope>
    <source>
        <strain evidence="3">V1</strain>
    </source>
</reference>
<proteinExistence type="predicted"/>
<dbReference type="Proteomes" id="UP000246278">
    <property type="component" value="Unassembled WGS sequence"/>
</dbReference>
<evidence type="ECO:0008006" key="4">
    <source>
        <dbReference type="Google" id="ProtNLM"/>
    </source>
</evidence>
<dbReference type="InterPro" id="IPR021218">
    <property type="entry name" value="DUF2784"/>
</dbReference>
<sequence>MVYDIAADVVVAFHLLFIIFVIAGGLLLFVKRWVAWFHLPAVVWAVMIEWKGWICPLTPLENYLRYKAQGSGYEGGFIGHYLLPIVYPAGLTQEIQYFLGALVIVVNLLFYGGYTVFSLRKK</sequence>
<name>A0A317T6E8_9CHLB</name>
<evidence type="ECO:0000313" key="3">
    <source>
        <dbReference type="Proteomes" id="UP000246278"/>
    </source>
</evidence>
<evidence type="ECO:0000256" key="1">
    <source>
        <dbReference type="SAM" id="Phobius"/>
    </source>
</evidence>
<dbReference type="RefSeq" id="WP_110024279.1">
    <property type="nucleotide sequence ID" value="NZ_PDNZ01000011.1"/>
</dbReference>
<keyword evidence="1" id="KW-1133">Transmembrane helix</keyword>
<feature type="transmembrane region" description="Helical" evidence="1">
    <location>
        <begin position="97"/>
        <end position="117"/>
    </location>
</feature>
<keyword evidence="3" id="KW-1185">Reference proteome</keyword>
<dbReference type="Pfam" id="PF10861">
    <property type="entry name" value="DUF2784"/>
    <property type="match status" value="1"/>
</dbReference>
<gene>
    <name evidence="2" type="ORF">CR164_12200</name>
</gene>
<dbReference type="AlphaFoldDB" id="A0A317T6E8"/>
<keyword evidence="1" id="KW-0472">Membrane</keyword>
<dbReference type="EMBL" id="PDNZ01000011">
    <property type="protein sequence ID" value="PWW81021.1"/>
    <property type="molecule type" value="Genomic_DNA"/>
</dbReference>
<organism evidence="2 3">
    <name type="scientific">Prosthecochloris marina</name>
    <dbReference type="NCBI Taxonomy" id="2017681"/>
    <lineage>
        <taxon>Bacteria</taxon>
        <taxon>Pseudomonadati</taxon>
        <taxon>Chlorobiota</taxon>
        <taxon>Chlorobiia</taxon>
        <taxon>Chlorobiales</taxon>
        <taxon>Chlorobiaceae</taxon>
        <taxon>Prosthecochloris</taxon>
    </lineage>
</organism>
<comment type="caution">
    <text evidence="2">The sequence shown here is derived from an EMBL/GenBank/DDBJ whole genome shotgun (WGS) entry which is preliminary data.</text>
</comment>
<keyword evidence="1" id="KW-0812">Transmembrane</keyword>
<evidence type="ECO:0000313" key="2">
    <source>
        <dbReference type="EMBL" id="PWW81021.1"/>
    </source>
</evidence>
<feature type="transmembrane region" description="Helical" evidence="1">
    <location>
        <begin position="6"/>
        <end position="29"/>
    </location>
</feature>
<dbReference type="OrthoDB" id="370375at2"/>
<protein>
    <recommendedName>
        <fullName evidence="4">DUF2784 domain-containing protein</fullName>
    </recommendedName>
</protein>